<dbReference type="OrthoDB" id="174875at2"/>
<evidence type="ECO:0000313" key="2">
    <source>
        <dbReference type="EMBL" id="SEH94146.1"/>
    </source>
</evidence>
<dbReference type="AlphaFoldDB" id="A0A1H6M9L2"/>
<keyword evidence="1" id="KW-0732">Signal</keyword>
<reference evidence="3" key="1">
    <citation type="submission" date="2016-09" db="EMBL/GenBank/DDBJ databases">
        <authorList>
            <person name="Koehorst J."/>
        </authorList>
    </citation>
    <scope>NUCLEOTIDE SEQUENCE [LARGE SCALE GENOMIC DNA]</scope>
</reference>
<name>A0A1H6M9L2_9BACT</name>
<gene>
    <name evidence="2" type="ORF">PYTT_1920</name>
</gene>
<dbReference type="Proteomes" id="UP000176204">
    <property type="component" value="Chromosome I"/>
</dbReference>
<protein>
    <submittedName>
        <fullName evidence="2">Uncharacterized protein</fullName>
    </submittedName>
</protein>
<dbReference type="EMBL" id="LT629973">
    <property type="protein sequence ID" value="SEH94146.1"/>
    <property type="molecule type" value="Genomic_DNA"/>
</dbReference>
<dbReference type="RefSeq" id="WP_067777876.1">
    <property type="nucleotide sequence ID" value="NZ_LIGX01000041.1"/>
</dbReference>
<dbReference type="KEGG" id="agl:PYTT_1920"/>
<proteinExistence type="predicted"/>
<keyword evidence="3" id="KW-1185">Reference proteome</keyword>
<feature type="chain" id="PRO_5009604583" evidence="1">
    <location>
        <begin position="22"/>
        <end position="663"/>
    </location>
</feature>
<dbReference type="STRING" id="1679444.PYTT_1920"/>
<accession>A0A1H6M9L2</accession>
<sequence>MKTRHTLMLLAASLTTPALHAQTADTAPLTPILKELAAVPKSPALTADQRAAKLGDMALLPADTEMYLSLPHIDQTVANLQTSPLMAPLMMLMQQKGIQLNSLPVTSFTVATGPGSSALLAKSYITLLQALPHLCNSMSKTHMPETVSLETLDSSVQSLVSSHLPSVTVIAGIDPQMAAMAPMFFEQMKQKAAASSDPTAQWHEGTYAGLNWQGAKLIGKELAANLREKAQGDAHAAMLNGIADKLATRDFYLLATVKDNKVILSFTENPEKDIKIAATPAESILATNKVAFADARMDKNPDMLGYIDAAFTKNILDAVSSGTLAALTPQQQAFMMQSAKMATPAASSMIVWADKGVHFEAINGNSTAIDLDSPLRLIGLADKPETILYTEGALSTPMQQMLAAQSISGIDLLVNASKKKAPADPNTITIDLTPPQQVLEMVKGCLQAISGMNGRYALLMDNKGTMPDAAKLHPAYGPYLDGFALPRLALYAGVSDRAAIGNAWTTIETAGKQLLAQSNRPNLAWPAQTVQQAGGITNYSFKNEAGNVAEDGINSLAAGLANVFVSISDKSWAIGGSPDYTSSVVATADNPISSGLNGSVFALRFAPIQEMLNKDLPILQQMGINTLKAQGIMSFIFSQVDGLYATMNRQGDTIRTHYYFKTK</sequence>
<evidence type="ECO:0000313" key="3">
    <source>
        <dbReference type="Proteomes" id="UP000176204"/>
    </source>
</evidence>
<organism evidence="2 3">
    <name type="scientific">Akkermansia glycaniphila</name>
    <dbReference type="NCBI Taxonomy" id="1679444"/>
    <lineage>
        <taxon>Bacteria</taxon>
        <taxon>Pseudomonadati</taxon>
        <taxon>Verrucomicrobiota</taxon>
        <taxon>Verrucomicrobiia</taxon>
        <taxon>Verrucomicrobiales</taxon>
        <taxon>Akkermansiaceae</taxon>
        <taxon>Akkermansia</taxon>
    </lineage>
</organism>
<evidence type="ECO:0000256" key="1">
    <source>
        <dbReference type="SAM" id="SignalP"/>
    </source>
</evidence>
<feature type="signal peptide" evidence="1">
    <location>
        <begin position="1"/>
        <end position="21"/>
    </location>
</feature>